<accession>A0AA41Z4G0</accession>
<dbReference type="EMBL" id="JANFAV010000001">
    <property type="protein sequence ID" value="MCW6533365.1"/>
    <property type="molecule type" value="Genomic_DNA"/>
</dbReference>
<dbReference type="Proteomes" id="UP001165565">
    <property type="component" value="Unassembled WGS sequence"/>
</dbReference>
<dbReference type="InterPro" id="IPR036388">
    <property type="entry name" value="WH-like_DNA-bd_sf"/>
</dbReference>
<dbReference type="Pfam" id="PF12802">
    <property type="entry name" value="MarR_2"/>
    <property type="match status" value="1"/>
</dbReference>
<feature type="domain" description="HTH marR-type" evidence="1">
    <location>
        <begin position="25"/>
        <end position="158"/>
    </location>
</feature>
<sequence>MDMGSPSGDDPILHASERRWRLFGRSHLPYRILLLAKMIDRATSQHVREKASMTLAEWRVISHVELMGRCSASEIAEAAFVDRAEVSRAVGVLERRHLVQREPNPRNRKSSLISLTDEGKRIYAAVREERGRMYEDWLSDLSEEERGQLDSELRRIMRRVVLTDPVG</sequence>
<dbReference type="PROSITE" id="PS50995">
    <property type="entry name" value="HTH_MARR_2"/>
    <property type="match status" value="1"/>
</dbReference>
<comment type="caution">
    <text evidence="2">The sequence shown here is derived from an EMBL/GenBank/DDBJ whole genome shotgun (WGS) entry which is preliminary data.</text>
</comment>
<evidence type="ECO:0000259" key="1">
    <source>
        <dbReference type="PROSITE" id="PS50995"/>
    </source>
</evidence>
<gene>
    <name evidence="2" type="ORF">NEE01_01065</name>
</gene>
<dbReference type="SUPFAM" id="SSF46785">
    <property type="entry name" value="Winged helix' DNA-binding domain"/>
    <property type="match status" value="1"/>
</dbReference>
<evidence type="ECO:0000313" key="3">
    <source>
        <dbReference type="Proteomes" id="UP001165565"/>
    </source>
</evidence>
<organism evidence="2 3">
    <name type="scientific">Sphingomonas lycopersici</name>
    <dbReference type="NCBI Taxonomy" id="2951807"/>
    <lineage>
        <taxon>Bacteria</taxon>
        <taxon>Pseudomonadati</taxon>
        <taxon>Pseudomonadota</taxon>
        <taxon>Alphaproteobacteria</taxon>
        <taxon>Sphingomonadales</taxon>
        <taxon>Sphingomonadaceae</taxon>
        <taxon>Sphingomonas</taxon>
    </lineage>
</organism>
<dbReference type="PANTHER" id="PTHR33164:SF57">
    <property type="entry name" value="MARR-FAMILY TRANSCRIPTIONAL REGULATOR"/>
    <property type="match status" value="1"/>
</dbReference>
<protein>
    <submittedName>
        <fullName evidence="2">MarR family transcriptional regulator</fullName>
    </submittedName>
</protein>
<reference evidence="2" key="1">
    <citation type="submission" date="2022-06" db="EMBL/GenBank/DDBJ databases">
        <title>Sphingomonas sp. nov. isolated from rhizosphere soil of tomato.</title>
        <authorList>
            <person name="Dong H."/>
            <person name="Gao R."/>
        </authorList>
    </citation>
    <scope>NUCLEOTIDE SEQUENCE</scope>
    <source>
        <strain evidence="2">MMSM24</strain>
    </source>
</reference>
<dbReference type="InterPro" id="IPR000835">
    <property type="entry name" value="HTH_MarR-typ"/>
</dbReference>
<dbReference type="Gene3D" id="1.10.10.10">
    <property type="entry name" value="Winged helix-like DNA-binding domain superfamily/Winged helix DNA-binding domain"/>
    <property type="match status" value="1"/>
</dbReference>
<dbReference type="PANTHER" id="PTHR33164">
    <property type="entry name" value="TRANSCRIPTIONAL REGULATOR, MARR FAMILY"/>
    <property type="match status" value="1"/>
</dbReference>
<dbReference type="InterPro" id="IPR036390">
    <property type="entry name" value="WH_DNA-bd_sf"/>
</dbReference>
<keyword evidence="3" id="KW-1185">Reference proteome</keyword>
<name>A0AA41Z4G0_9SPHN</name>
<dbReference type="AlphaFoldDB" id="A0AA41Z4G0"/>
<dbReference type="InterPro" id="IPR039422">
    <property type="entry name" value="MarR/SlyA-like"/>
</dbReference>
<dbReference type="GO" id="GO:0003700">
    <property type="term" value="F:DNA-binding transcription factor activity"/>
    <property type="evidence" value="ECO:0007669"/>
    <property type="project" value="InterPro"/>
</dbReference>
<dbReference type="SMART" id="SM00347">
    <property type="entry name" value="HTH_MARR"/>
    <property type="match status" value="1"/>
</dbReference>
<dbReference type="GO" id="GO:0006950">
    <property type="term" value="P:response to stress"/>
    <property type="evidence" value="ECO:0007669"/>
    <property type="project" value="TreeGrafter"/>
</dbReference>
<proteinExistence type="predicted"/>
<evidence type="ECO:0000313" key="2">
    <source>
        <dbReference type="EMBL" id="MCW6533365.1"/>
    </source>
</evidence>
<dbReference type="PRINTS" id="PR00598">
    <property type="entry name" value="HTHMARR"/>
</dbReference>